<protein>
    <recommendedName>
        <fullName evidence="4">CCHC-type domain-containing protein</fullName>
    </recommendedName>
</protein>
<evidence type="ECO:0000313" key="3">
    <source>
        <dbReference type="Proteomes" id="UP000807716"/>
    </source>
</evidence>
<organism evidence="2 3">
    <name type="scientific">Actinomortierella ambigua</name>
    <dbReference type="NCBI Taxonomy" id="1343610"/>
    <lineage>
        <taxon>Eukaryota</taxon>
        <taxon>Fungi</taxon>
        <taxon>Fungi incertae sedis</taxon>
        <taxon>Mucoromycota</taxon>
        <taxon>Mortierellomycotina</taxon>
        <taxon>Mortierellomycetes</taxon>
        <taxon>Mortierellales</taxon>
        <taxon>Mortierellaceae</taxon>
        <taxon>Actinomortierella</taxon>
    </lineage>
</organism>
<comment type="caution">
    <text evidence="2">The sequence shown here is derived from an EMBL/GenBank/DDBJ whole genome shotgun (WGS) entry which is preliminary data.</text>
</comment>
<feature type="compositionally biased region" description="Low complexity" evidence="1">
    <location>
        <begin position="265"/>
        <end position="277"/>
    </location>
</feature>
<dbReference type="Proteomes" id="UP000807716">
    <property type="component" value="Unassembled WGS sequence"/>
</dbReference>
<evidence type="ECO:0000313" key="2">
    <source>
        <dbReference type="EMBL" id="KAG0247703.1"/>
    </source>
</evidence>
<feature type="compositionally biased region" description="Polar residues" evidence="1">
    <location>
        <begin position="279"/>
        <end position="290"/>
    </location>
</feature>
<sequence length="353" mass="39060">MLIDTPPSDHVTRASYASKVKIQHIPFAKREATWQSIRANTVTRYTDTTPKERFIWGSQQGKTLAGIRYPKDSVFPTQILELLKANFAIRAWECTVPGLIYINFATNEDFTRATTEPIAGLPASLQPLPVRYSVRKRINIRAQNVPICPEEEDTLNALQALFGPAGEILDLQRHLLMGIPTANVDFTLELSDSAAENADLLLPRVAPIERRNVLFAWNAVRFCYRCGSPDHDKATCSKPSDYCLGEAQSVPSTIWGRAFPPTTNRSPPQSARPSPRAEMSSQGDNTPWEQQKSRRGRPLGSKNKGKEKATETAPSNKRAQPNKEKPPGNGTPRAQAPTKSDTPQPMAPRPPAS</sequence>
<dbReference type="AlphaFoldDB" id="A0A9P6PLJ6"/>
<evidence type="ECO:0000256" key="1">
    <source>
        <dbReference type="SAM" id="MobiDB-lite"/>
    </source>
</evidence>
<keyword evidence="3" id="KW-1185">Reference proteome</keyword>
<dbReference type="OrthoDB" id="10456818at2759"/>
<evidence type="ECO:0008006" key="4">
    <source>
        <dbReference type="Google" id="ProtNLM"/>
    </source>
</evidence>
<dbReference type="EMBL" id="JAAAJB010001583">
    <property type="protein sequence ID" value="KAG0247703.1"/>
    <property type="molecule type" value="Genomic_DNA"/>
</dbReference>
<reference evidence="2" key="1">
    <citation type="journal article" date="2020" name="Fungal Divers.">
        <title>Resolving the Mortierellaceae phylogeny through synthesis of multi-gene phylogenetics and phylogenomics.</title>
        <authorList>
            <person name="Vandepol N."/>
            <person name="Liber J."/>
            <person name="Desiro A."/>
            <person name="Na H."/>
            <person name="Kennedy M."/>
            <person name="Barry K."/>
            <person name="Grigoriev I.V."/>
            <person name="Miller A.N."/>
            <person name="O'Donnell K."/>
            <person name="Stajich J.E."/>
            <person name="Bonito G."/>
        </authorList>
    </citation>
    <scope>NUCLEOTIDE SEQUENCE</scope>
    <source>
        <strain evidence="2">BC1065</strain>
    </source>
</reference>
<name>A0A9P6PLJ6_9FUNG</name>
<accession>A0A9P6PLJ6</accession>
<gene>
    <name evidence="2" type="ORF">DFQ27_001680</name>
</gene>
<feature type="region of interest" description="Disordered" evidence="1">
    <location>
        <begin position="254"/>
        <end position="353"/>
    </location>
</feature>
<proteinExistence type="predicted"/>
<feature type="non-terminal residue" evidence="2">
    <location>
        <position position="353"/>
    </location>
</feature>